<keyword evidence="2" id="KW-1185">Reference proteome</keyword>
<dbReference type="PATRIC" id="fig|1162668.3.peg.1267"/>
<reference evidence="1 2" key="1">
    <citation type="journal article" date="2012" name="J. Bacteriol.">
        <title>Complete Genome Sequence of Leptospirillum ferrooxidans Strain C2-3, Isolated from a Fresh Volcanic Ash Deposit on the Island of Miyake, Japan.</title>
        <authorList>
            <person name="Fujimura R."/>
            <person name="Sato Y."/>
            <person name="Nishizawa T."/>
            <person name="Oshima K."/>
            <person name="Kim S.-W."/>
            <person name="Hattori M."/>
            <person name="Kamijo T."/>
            <person name="Ohta H."/>
        </authorList>
    </citation>
    <scope>NUCLEOTIDE SEQUENCE [LARGE SCALE GENOMIC DNA]</scope>
    <source>
        <strain evidence="1 2">C2-3</strain>
    </source>
</reference>
<dbReference type="STRING" id="1162668.LFE_1093"/>
<dbReference type="HOGENOM" id="CLU_1967816_0_0_0"/>
<evidence type="ECO:0000313" key="2">
    <source>
        <dbReference type="Proteomes" id="UP000007382"/>
    </source>
</evidence>
<dbReference type="Proteomes" id="UP000007382">
    <property type="component" value="Chromosome"/>
</dbReference>
<gene>
    <name evidence="1" type="ordered locus">LFE_1093</name>
</gene>
<dbReference type="KEGG" id="lfc:LFE_1093"/>
<reference evidence="2" key="2">
    <citation type="submission" date="2012-03" db="EMBL/GenBank/DDBJ databases">
        <title>The complete genome sequence of the pioneer microbe on fresh volcanic deposit, Leptospirillum ferrooxidans strain C2-3.</title>
        <authorList>
            <person name="Fujimura R."/>
            <person name="Sato Y."/>
            <person name="Nishizawa T."/>
            <person name="Nanba K."/>
            <person name="Oshima K."/>
            <person name="Hattori M."/>
            <person name="Kamijo T."/>
            <person name="Ohta H."/>
        </authorList>
    </citation>
    <scope>NUCLEOTIDE SEQUENCE [LARGE SCALE GENOMIC DNA]</scope>
    <source>
        <strain evidence="2">C2-3</strain>
    </source>
</reference>
<dbReference type="EMBL" id="AP012342">
    <property type="protein sequence ID" value="BAM06786.1"/>
    <property type="molecule type" value="Genomic_DNA"/>
</dbReference>
<proteinExistence type="predicted"/>
<name>I0IND7_LEPFC</name>
<organism evidence="1 2">
    <name type="scientific">Leptospirillum ferrooxidans (strain C2-3)</name>
    <dbReference type="NCBI Taxonomy" id="1162668"/>
    <lineage>
        <taxon>Bacteria</taxon>
        <taxon>Pseudomonadati</taxon>
        <taxon>Nitrospirota</taxon>
        <taxon>Nitrospiria</taxon>
        <taxon>Nitrospirales</taxon>
        <taxon>Nitrospiraceae</taxon>
        <taxon>Leptospirillum</taxon>
    </lineage>
</organism>
<dbReference type="AlphaFoldDB" id="I0IND7"/>
<sequence>MELKALHDDDEYVNPYSMFPDAAKILAPDDVATPATAEMAYVGEEEVVQGMGDDDVESTFGTTLTAPLLAPTTRTGREEDETKVFNAVTPSDPAADEVELVQSVRLLVLVMAKQSARFPFAVMSDPA</sequence>
<accession>I0IND7</accession>
<protein>
    <submittedName>
        <fullName evidence="1">Uncharacterized protein</fullName>
    </submittedName>
</protein>
<evidence type="ECO:0000313" key="1">
    <source>
        <dbReference type="EMBL" id="BAM06786.1"/>
    </source>
</evidence>